<dbReference type="EMBL" id="KV863357">
    <property type="protein sequence ID" value="ONK55603.1"/>
    <property type="molecule type" value="Genomic_DNA"/>
</dbReference>
<keyword evidence="2" id="KW-1185">Reference proteome</keyword>
<name>A0A1R3L7L6_ASPOF</name>
<accession>A0A1R3L7L6</accession>
<dbReference type="SUPFAM" id="SSF50249">
    <property type="entry name" value="Nucleic acid-binding proteins"/>
    <property type="match status" value="1"/>
</dbReference>
<organism evidence="1 2">
    <name type="scientific">Asparagus officinalis</name>
    <name type="common">Garden asparagus</name>
    <dbReference type="NCBI Taxonomy" id="4686"/>
    <lineage>
        <taxon>Eukaryota</taxon>
        <taxon>Viridiplantae</taxon>
        <taxon>Streptophyta</taxon>
        <taxon>Embryophyta</taxon>
        <taxon>Tracheophyta</taxon>
        <taxon>Spermatophyta</taxon>
        <taxon>Magnoliopsida</taxon>
        <taxon>Liliopsida</taxon>
        <taxon>Asparagales</taxon>
        <taxon>Asparagaceae</taxon>
        <taxon>Asparagoideae</taxon>
        <taxon>Asparagus</taxon>
    </lineage>
</organism>
<evidence type="ECO:0000313" key="1">
    <source>
        <dbReference type="EMBL" id="ONK55603.1"/>
    </source>
</evidence>
<dbReference type="Gene3D" id="2.40.50.140">
    <property type="entry name" value="Nucleic acid-binding proteins"/>
    <property type="match status" value="1"/>
</dbReference>
<gene>
    <name evidence="1" type="ORF">A4U43_UnF1150</name>
</gene>
<dbReference type="InterPro" id="IPR012340">
    <property type="entry name" value="NA-bd_OB-fold"/>
</dbReference>
<protein>
    <recommendedName>
        <fullName evidence="3">Replication factor-A protein 1 N-terminal domain-containing protein</fullName>
    </recommendedName>
</protein>
<sequence length="93" mass="10245">MSFDVVGIVITVKSIFSNPTSKRRKVIIVNKEFDQLLVTLRGDLAEIEGASLKILKDTKPVVALLSVIGRNYLGEFQLSTKSSTLVLMNPEIP</sequence>
<evidence type="ECO:0000313" key="2">
    <source>
        <dbReference type="Proteomes" id="UP000243459"/>
    </source>
</evidence>
<evidence type="ECO:0008006" key="3">
    <source>
        <dbReference type="Google" id="ProtNLM"/>
    </source>
</evidence>
<proteinExistence type="predicted"/>
<dbReference type="Gramene" id="ONK55603">
    <property type="protein sequence ID" value="ONK55603"/>
    <property type="gene ID" value="A4U43_UnF1150"/>
</dbReference>
<dbReference type="Proteomes" id="UP000243459">
    <property type="component" value="Unassembled WGS sequence"/>
</dbReference>
<reference evidence="2" key="1">
    <citation type="journal article" date="2017" name="Nat. Commun.">
        <title>The asparagus genome sheds light on the origin and evolution of a young Y chromosome.</title>
        <authorList>
            <person name="Harkess A."/>
            <person name="Zhou J."/>
            <person name="Xu C."/>
            <person name="Bowers J.E."/>
            <person name="Van der Hulst R."/>
            <person name="Ayyampalayam S."/>
            <person name="Mercati F."/>
            <person name="Riccardi P."/>
            <person name="McKain M.R."/>
            <person name="Kakrana A."/>
            <person name="Tang H."/>
            <person name="Ray J."/>
            <person name="Groenendijk J."/>
            <person name="Arikit S."/>
            <person name="Mathioni S.M."/>
            <person name="Nakano M."/>
            <person name="Shan H."/>
            <person name="Telgmann-Rauber A."/>
            <person name="Kanno A."/>
            <person name="Yue Z."/>
            <person name="Chen H."/>
            <person name="Li W."/>
            <person name="Chen Y."/>
            <person name="Xu X."/>
            <person name="Zhang Y."/>
            <person name="Luo S."/>
            <person name="Chen H."/>
            <person name="Gao J."/>
            <person name="Mao Z."/>
            <person name="Pires J.C."/>
            <person name="Luo M."/>
            <person name="Kudrna D."/>
            <person name="Wing R.A."/>
            <person name="Meyers B.C."/>
            <person name="Yi K."/>
            <person name="Kong H."/>
            <person name="Lavrijsen P."/>
            <person name="Sunseri F."/>
            <person name="Falavigna A."/>
            <person name="Ye Y."/>
            <person name="Leebens-Mack J.H."/>
            <person name="Chen G."/>
        </authorList>
    </citation>
    <scope>NUCLEOTIDE SEQUENCE [LARGE SCALE GENOMIC DNA]</scope>
    <source>
        <strain evidence="2">cv. DH0086</strain>
    </source>
</reference>
<dbReference type="AlphaFoldDB" id="A0A1R3L7L6"/>